<evidence type="ECO:0000259" key="3">
    <source>
        <dbReference type="PROSITE" id="PS51168"/>
    </source>
</evidence>
<dbReference type="GO" id="GO:0009697">
    <property type="term" value="P:salicylic acid biosynthetic process"/>
    <property type="evidence" value="ECO:0007669"/>
    <property type="project" value="TreeGrafter"/>
</dbReference>
<sequence>MTQRAQNCQTMTELRQLIDELDAELIARFSDRWACIERAAELKKQEGLPARIDNRVEEVAHNVNRLAQRAGLDANFYEDLWRQLMERAIAYEKGKLGEPDK</sequence>
<evidence type="ECO:0000256" key="1">
    <source>
        <dbReference type="ARBA" id="ARBA00012404"/>
    </source>
</evidence>
<gene>
    <name evidence="4" type="ORF">A3843_08225</name>
</gene>
<dbReference type="RefSeq" id="WP_028480623.1">
    <property type="nucleotide sequence ID" value="NZ_LVVZ01000014.1"/>
</dbReference>
<dbReference type="InterPro" id="IPR036979">
    <property type="entry name" value="CM_dom_sf"/>
</dbReference>
<evidence type="ECO:0000256" key="2">
    <source>
        <dbReference type="ARBA" id="ARBA00023235"/>
    </source>
</evidence>
<evidence type="ECO:0000313" key="4">
    <source>
        <dbReference type="EMBL" id="OKL44369.1"/>
    </source>
</evidence>
<dbReference type="STRING" id="197461.A3843_08225"/>
<dbReference type="PROSITE" id="PS51168">
    <property type="entry name" value="CHORISMATE_MUT_2"/>
    <property type="match status" value="1"/>
</dbReference>
<dbReference type="AlphaFoldDB" id="A0A1U7JI14"/>
<dbReference type="GO" id="GO:0046417">
    <property type="term" value="P:chorismate metabolic process"/>
    <property type="evidence" value="ECO:0007669"/>
    <property type="project" value="InterPro"/>
</dbReference>
<feature type="domain" description="Chorismate mutase" evidence="3">
    <location>
        <begin position="5"/>
        <end position="96"/>
    </location>
</feature>
<dbReference type="EMBL" id="LVVZ01000014">
    <property type="protein sequence ID" value="OKL44369.1"/>
    <property type="molecule type" value="Genomic_DNA"/>
</dbReference>
<keyword evidence="2" id="KW-0413">Isomerase</keyword>
<comment type="caution">
    <text evidence="4">The sequence shown here is derived from an EMBL/GenBank/DDBJ whole genome shotgun (WGS) entry which is preliminary data.</text>
</comment>
<dbReference type="Pfam" id="PF01817">
    <property type="entry name" value="CM_2"/>
    <property type="match status" value="1"/>
</dbReference>
<dbReference type="PANTHER" id="PTHR38041:SF1">
    <property type="entry name" value="CHORISMATE MUTASE"/>
    <property type="match status" value="1"/>
</dbReference>
<organism evidence="4 5">
    <name type="scientific">Pseudovibrio exalbescens</name>
    <dbReference type="NCBI Taxonomy" id="197461"/>
    <lineage>
        <taxon>Bacteria</taxon>
        <taxon>Pseudomonadati</taxon>
        <taxon>Pseudomonadota</taxon>
        <taxon>Alphaproteobacteria</taxon>
        <taxon>Hyphomicrobiales</taxon>
        <taxon>Stappiaceae</taxon>
        <taxon>Pseudovibrio</taxon>
    </lineage>
</organism>
<accession>A0A1U7JI14</accession>
<name>A0A1U7JI14_9HYPH</name>
<dbReference type="InterPro" id="IPR036263">
    <property type="entry name" value="Chorismate_II_sf"/>
</dbReference>
<dbReference type="PANTHER" id="PTHR38041">
    <property type="entry name" value="CHORISMATE MUTASE"/>
    <property type="match status" value="1"/>
</dbReference>
<keyword evidence="5" id="KW-1185">Reference proteome</keyword>
<dbReference type="Gene3D" id="1.20.59.10">
    <property type="entry name" value="Chorismate mutase"/>
    <property type="match status" value="1"/>
</dbReference>
<proteinExistence type="predicted"/>
<protein>
    <recommendedName>
        <fullName evidence="1">chorismate mutase</fullName>
        <ecNumber evidence="1">5.4.99.5</ecNumber>
    </recommendedName>
</protein>
<dbReference type="GO" id="GO:0004106">
    <property type="term" value="F:chorismate mutase activity"/>
    <property type="evidence" value="ECO:0007669"/>
    <property type="project" value="UniProtKB-EC"/>
</dbReference>
<dbReference type="SUPFAM" id="SSF48600">
    <property type="entry name" value="Chorismate mutase II"/>
    <property type="match status" value="1"/>
</dbReference>
<dbReference type="SMART" id="SM00830">
    <property type="entry name" value="CM_2"/>
    <property type="match status" value="1"/>
</dbReference>
<dbReference type="InterPro" id="IPR051331">
    <property type="entry name" value="Chorismate_mutase-related"/>
</dbReference>
<dbReference type="Proteomes" id="UP000185783">
    <property type="component" value="Unassembled WGS sequence"/>
</dbReference>
<dbReference type="InterPro" id="IPR002701">
    <property type="entry name" value="CM_II_prokaryot"/>
</dbReference>
<dbReference type="EC" id="5.4.99.5" evidence="1"/>
<evidence type="ECO:0000313" key="5">
    <source>
        <dbReference type="Proteomes" id="UP000185783"/>
    </source>
</evidence>
<reference evidence="4 5" key="1">
    <citation type="submission" date="2016-03" db="EMBL/GenBank/DDBJ databases">
        <title>Genome sequence of Nesiotobacter sp. nov., a moderately halophilic alphaproteobacterium isolated from the Yellow Sea, China.</title>
        <authorList>
            <person name="Zhang G."/>
            <person name="Zhang R."/>
        </authorList>
    </citation>
    <scope>NUCLEOTIDE SEQUENCE [LARGE SCALE GENOMIC DNA]</scope>
    <source>
        <strain evidence="4 5">WB1-6</strain>
    </source>
</reference>